<reference evidence="2" key="1">
    <citation type="submission" date="2015-01" db="EMBL/GenBank/DDBJ databases">
        <authorList>
            <person name="Aksoy S."/>
            <person name="Warren W."/>
            <person name="Wilson R.K."/>
        </authorList>
    </citation>
    <scope>NUCLEOTIDE SEQUENCE [LARGE SCALE GENOMIC DNA]</scope>
    <source>
        <strain evidence="2">IAEA</strain>
    </source>
</reference>
<protein>
    <recommendedName>
        <fullName evidence="3">DEAD/DEAH box helicase domain-containing protein</fullName>
    </recommendedName>
</protein>
<dbReference type="EMBL" id="JXJN01024808">
    <property type="status" value="NOT_ANNOTATED_CDS"/>
    <property type="molecule type" value="Genomic_DNA"/>
</dbReference>
<reference evidence="1" key="2">
    <citation type="submission" date="2020-05" db="UniProtKB">
        <authorList>
            <consortium name="EnsemblMetazoa"/>
        </authorList>
    </citation>
    <scope>IDENTIFICATION</scope>
    <source>
        <strain evidence="1">IAEA</strain>
    </source>
</reference>
<evidence type="ECO:0000313" key="1">
    <source>
        <dbReference type="EnsemblMetazoa" id="GPPI047821-PA"/>
    </source>
</evidence>
<keyword evidence="2" id="KW-1185">Reference proteome</keyword>
<dbReference type="STRING" id="67801.A0A1B0C349"/>
<accession>A0A1B0C349</accession>
<dbReference type="VEuPathDB" id="VectorBase:GPPI047821"/>
<organism evidence="1 2">
    <name type="scientific">Glossina palpalis gambiensis</name>
    <dbReference type="NCBI Taxonomy" id="67801"/>
    <lineage>
        <taxon>Eukaryota</taxon>
        <taxon>Metazoa</taxon>
        <taxon>Ecdysozoa</taxon>
        <taxon>Arthropoda</taxon>
        <taxon>Hexapoda</taxon>
        <taxon>Insecta</taxon>
        <taxon>Pterygota</taxon>
        <taxon>Neoptera</taxon>
        <taxon>Endopterygota</taxon>
        <taxon>Diptera</taxon>
        <taxon>Brachycera</taxon>
        <taxon>Muscomorpha</taxon>
        <taxon>Hippoboscoidea</taxon>
        <taxon>Glossinidae</taxon>
        <taxon>Glossina</taxon>
    </lineage>
</organism>
<dbReference type="InterPro" id="IPR027417">
    <property type="entry name" value="P-loop_NTPase"/>
</dbReference>
<evidence type="ECO:0008006" key="3">
    <source>
        <dbReference type="Google" id="ProtNLM"/>
    </source>
</evidence>
<evidence type="ECO:0000313" key="2">
    <source>
        <dbReference type="Proteomes" id="UP000092460"/>
    </source>
</evidence>
<dbReference type="AlphaFoldDB" id="A0A1B0C349"/>
<dbReference type="Gene3D" id="3.40.50.300">
    <property type="entry name" value="P-loop containing nucleotide triphosphate hydrolases"/>
    <property type="match status" value="1"/>
</dbReference>
<name>A0A1B0C349_9MUSC</name>
<dbReference type="Proteomes" id="UP000092460">
    <property type="component" value="Unassembled WGS sequence"/>
</dbReference>
<sequence>MSRCCYTVTFVTQTCFCGVGNWLRKNISPLLEMLSRRPNESPWIPKEIDAIIISTTRELALQISEVLQVFLTQEQLKHLRQKLIVGGGSIEGDIKPVQNEGATIGTNQHVYYKDLN</sequence>
<proteinExistence type="predicted"/>
<dbReference type="EnsemblMetazoa" id="GPPI047821-RA">
    <property type="protein sequence ID" value="GPPI047821-PA"/>
    <property type="gene ID" value="GPPI047821"/>
</dbReference>